<name>A0A9P7N3H1_9HYPO</name>
<feature type="non-terminal residue" evidence="1">
    <location>
        <position position="1"/>
    </location>
</feature>
<feature type="non-terminal residue" evidence="1">
    <location>
        <position position="68"/>
    </location>
</feature>
<proteinExistence type="predicted"/>
<reference evidence="1" key="1">
    <citation type="journal article" date="2020" name="bioRxiv">
        <title>Whole genome comparisons of ergot fungi reveals the divergence and evolution of species within the genus Claviceps are the result of varying mechanisms driving genome evolution and host range expansion.</title>
        <authorList>
            <person name="Wyka S.A."/>
            <person name="Mondo S.J."/>
            <person name="Liu M."/>
            <person name="Dettman J."/>
            <person name="Nalam V."/>
            <person name="Broders K.D."/>
        </authorList>
    </citation>
    <scope>NUCLEOTIDE SEQUENCE</scope>
    <source>
        <strain evidence="1">CCC 602</strain>
    </source>
</reference>
<evidence type="ECO:0000313" key="2">
    <source>
        <dbReference type="Proteomes" id="UP000748025"/>
    </source>
</evidence>
<organism evidence="1 2">
    <name type="scientific">Claviceps pusilla</name>
    <dbReference type="NCBI Taxonomy" id="123648"/>
    <lineage>
        <taxon>Eukaryota</taxon>
        <taxon>Fungi</taxon>
        <taxon>Dikarya</taxon>
        <taxon>Ascomycota</taxon>
        <taxon>Pezizomycotina</taxon>
        <taxon>Sordariomycetes</taxon>
        <taxon>Hypocreomycetidae</taxon>
        <taxon>Hypocreales</taxon>
        <taxon>Clavicipitaceae</taxon>
        <taxon>Claviceps</taxon>
    </lineage>
</organism>
<sequence length="68" mass="7438">TLLIPRNKTCSTLFRRQEPPSRVMSCPARASQAAAMPARTPSRTFYGLADWASENKASCFIKHGISPG</sequence>
<dbReference type="Proteomes" id="UP000748025">
    <property type="component" value="Unassembled WGS sequence"/>
</dbReference>
<comment type="caution">
    <text evidence="1">The sequence shown here is derived from an EMBL/GenBank/DDBJ whole genome shotgun (WGS) entry which is preliminary data.</text>
</comment>
<keyword evidence="2" id="KW-1185">Reference proteome</keyword>
<dbReference type="EMBL" id="SRPW01004395">
    <property type="protein sequence ID" value="KAG5982767.1"/>
    <property type="molecule type" value="Genomic_DNA"/>
</dbReference>
<dbReference type="AlphaFoldDB" id="A0A9P7N3H1"/>
<evidence type="ECO:0000313" key="1">
    <source>
        <dbReference type="EMBL" id="KAG5982767.1"/>
    </source>
</evidence>
<accession>A0A9P7N3H1</accession>
<gene>
    <name evidence="1" type="ORF">E4U43_006378</name>
</gene>
<protein>
    <submittedName>
        <fullName evidence="1">Uncharacterized protein</fullName>
    </submittedName>
</protein>